<keyword evidence="8" id="KW-1185">Reference proteome</keyword>
<evidence type="ECO:0008006" key="9">
    <source>
        <dbReference type="Google" id="ProtNLM"/>
    </source>
</evidence>
<evidence type="ECO:0000256" key="1">
    <source>
        <dbReference type="ARBA" id="ARBA00004141"/>
    </source>
</evidence>
<feature type="transmembrane region" description="Helical" evidence="6">
    <location>
        <begin position="160"/>
        <end position="179"/>
    </location>
</feature>
<dbReference type="OrthoDB" id="5954308at2759"/>
<reference evidence="7 8" key="1">
    <citation type="journal article" date="2021" name="Nat. Commun.">
        <title>Genetic determinants of endophytism in the Arabidopsis root mycobiome.</title>
        <authorList>
            <person name="Mesny F."/>
            <person name="Miyauchi S."/>
            <person name="Thiergart T."/>
            <person name="Pickel B."/>
            <person name="Atanasova L."/>
            <person name="Karlsson M."/>
            <person name="Huettel B."/>
            <person name="Barry K.W."/>
            <person name="Haridas S."/>
            <person name="Chen C."/>
            <person name="Bauer D."/>
            <person name="Andreopoulos W."/>
            <person name="Pangilinan J."/>
            <person name="LaButti K."/>
            <person name="Riley R."/>
            <person name="Lipzen A."/>
            <person name="Clum A."/>
            <person name="Drula E."/>
            <person name="Henrissat B."/>
            <person name="Kohler A."/>
            <person name="Grigoriev I.V."/>
            <person name="Martin F.M."/>
            <person name="Hacquard S."/>
        </authorList>
    </citation>
    <scope>NUCLEOTIDE SEQUENCE [LARGE SCALE GENOMIC DNA]</scope>
    <source>
        <strain evidence="7 8">MPI-CAGE-CH-0241</strain>
    </source>
</reference>
<dbReference type="InterPro" id="IPR013901">
    <property type="entry name" value="Anthrone_oxy"/>
</dbReference>
<dbReference type="EMBL" id="JAGPYM010000021">
    <property type="protein sequence ID" value="KAH6884203.1"/>
    <property type="molecule type" value="Genomic_DNA"/>
</dbReference>
<keyword evidence="3 6" id="KW-1133">Transmembrane helix</keyword>
<dbReference type="GO" id="GO:0016020">
    <property type="term" value="C:membrane"/>
    <property type="evidence" value="ECO:0007669"/>
    <property type="project" value="UniProtKB-SubCell"/>
</dbReference>
<gene>
    <name evidence="7" type="ORF">B0T10DRAFT_493739</name>
</gene>
<feature type="transmembrane region" description="Helical" evidence="6">
    <location>
        <begin position="100"/>
        <end position="119"/>
    </location>
</feature>
<protein>
    <recommendedName>
        <fullName evidence="9">DUF1772-domain-containing protein</fullName>
    </recommendedName>
</protein>
<evidence type="ECO:0000313" key="7">
    <source>
        <dbReference type="EMBL" id="KAH6884203.1"/>
    </source>
</evidence>
<dbReference type="Proteomes" id="UP000777438">
    <property type="component" value="Unassembled WGS sequence"/>
</dbReference>
<evidence type="ECO:0000256" key="3">
    <source>
        <dbReference type="ARBA" id="ARBA00022989"/>
    </source>
</evidence>
<keyword evidence="2 6" id="KW-0812">Transmembrane</keyword>
<comment type="similarity">
    <text evidence="5">Belongs to the anthrone oxygenase family.</text>
</comment>
<dbReference type="PROSITE" id="PS51257">
    <property type="entry name" value="PROKAR_LIPOPROTEIN"/>
    <property type="match status" value="1"/>
</dbReference>
<comment type="caution">
    <text evidence="7">The sequence shown here is derived from an EMBL/GenBank/DDBJ whole genome shotgun (WGS) entry which is preliminary data.</text>
</comment>
<dbReference type="PANTHER" id="PTHR35042">
    <property type="entry name" value="ANTHRONE OXYGENASE ENCC"/>
    <property type="match status" value="1"/>
</dbReference>
<evidence type="ECO:0000256" key="5">
    <source>
        <dbReference type="ARBA" id="ARBA00034313"/>
    </source>
</evidence>
<evidence type="ECO:0000313" key="8">
    <source>
        <dbReference type="Proteomes" id="UP000777438"/>
    </source>
</evidence>
<keyword evidence="4 6" id="KW-0472">Membrane</keyword>
<feature type="transmembrane region" description="Helical" evidence="6">
    <location>
        <begin position="57"/>
        <end position="80"/>
    </location>
</feature>
<dbReference type="PANTHER" id="PTHR35042:SF1">
    <property type="entry name" value="DUF1772-DOMAIN-CONTAINING PROTEIN"/>
    <property type="match status" value="1"/>
</dbReference>
<evidence type="ECO:0000256" key="2">
    <source>
        <dbReference type="ARBA" id="ARBA00022692"/>
    </source>
</evidence>
<dbReference type="AlphaFoldDB" id="A0A9P9AM27"/>
<comment type="subcellular location">
    <subcellularLocation>
        <location evidence="1">Membrane</location>
        <topology evidence="1">Multi-pass membrane protein</topology>
    </subcellularLocation>
</comment>
<name>A0A9P9AM27_9HYPO</name>
<sequence length="180" mass="19699">MDHPLYRPLLGVSITASSFLVGCQFSLSHVSLATITGPPHVPENTLLTQFRTVFNRGFHLCPSSAFFSSFVCFANAALTYRHSPNVELTLQGLPGRVPRLLLAGSLMVGIVPYTLALIVPVEEVLLKREAKIAKARKDGSAPTEGSTMDDTMALLRRWNVLNYGRTMLPLLGAIVAWTLY</sequence>
<evidence type="ECO:0000256" key="6">
    <source>
        <dbReference type="SAM" id="Phobius"/>
    </source>
</evidence>
<proteinExistence type="inferred from homology"/>
<accession>A0A9P9AM27</accession>
<dbReference type="Pfam" id="PF08592">
    <property type="entry name" value="Anthrone_oxy"/>
    <property type="match status" value="1"/>
</dbReference>
<organism evidence="7 8">
    <name type="scientific">Thelonectria olida</name>
    <dbReference type="NCBI Taxonomy" id="1576542"/>
    <lineage>
        <taxon>Eukaryota</taxon>
        <taxon>Fungi</taxon>
        <taxon>Dikarya</taxon>
        <taxon>Ascomycota</taxon>
        <taxon>Pezizomycotina</taxon>
        <taxon>Sordariomycetes</taxon>
        <taxon>Hypocreomycetidae</taxon>
        <taxon>Hypocreales</taxon>
        <taxon>Nectriaceae</taxon>
        <taxon>Thelonectria</taxon>
    </lineage>
</organism>
<evidence type="ECO:0000256" key="4">
    <source>
        <dbReference type="ARBA" id="ARBA00023136"/>
    </source>
</evidence>